<evidence type="ECO:0000256" key="2">
    <source>
        <dbReference type="ARBA" id="ARBA00022695"/>
    </source>
</evidence>
<dbReference type="GO" id="GO:0003887">
    <property type="term" value="F:DNA-directed DNA polymerase activity"/>
    <property type="evidence" value="ECO:0007669"/>
    <property type="project" value="UniProtKB-KW"/>
</dbReference>
<evidence type="ECO:0000259" key="6">
    <source>
        <dbReference type="Pfam" id="PF17657"/>
    </source>
</evidence>
<accession>A0A6C0LNL5</accession>
<evidence type="ECO:0000256" key="3">
    <source>
        <dbReference type="ARBA" id="ARBA00022705"/>
    </source>
</evidence>
<feature type="domain" description="Bacterial DNA polymerase III alpha subunit NTPase" evidence="5">
    <location>
        <begin position="46"/>
        <end position="278"/>
    </location>
</feature>
<dbReference type="PANTHER" id="PTHR32294">
    <property type="entry name" value="DNA POLYMERASE III SUBUNIT ALPHA"/>
    <property type="match status" value="1"/>
</dbReference>
<keyword evidence="2" id="KW-0548">Nucleotidyltransferase</keyword>
<dbReference type="EMBL" id="MN740538">
    <property type="protein sequence ID" value="QHU32329.1"/>
    <property type="molecule type" value="Genomic_DNA"/>
</dbReference>
<keyword evidence="1" id="KW-0808">Transferase</keyword>
<dbReference type="AlphaFoldDB" id="A0A6C0LNL5"/>
<sequence>MKYVQLRLDDFFEMKSAKQPITKQKRDLTMTTAKQLLEPLFVRPIPDDPRYTKQLEEEYELIDKNAFAPVFLQVRTVLEIIQSLGPPAPPHIIRGSAGSSLVTYLLGITHVDPILNCIELARFMNHLRKDMPDIDIDVPYNRREEIYGLIAKKYPNQVGRVSNYCMWTDKVNVRQSIKDVLTKHNKPIPQAVNRKGAIPEKFLTTAELKEYKEIKEGRQGTLKNYSKHCGGIVIFEDQGEVPEELRLKEIESNGVPLFQINLNKDDTENQGHIKIDLLSNRGLAQLADICPELPLISYPDRDFKTERLFARGLNIGITLGESRGMRKLFMNMQPKGVGDLAIALALIRPAAAAEGRKQEFLEKWRKLDTDHTPLTQPIVYDDDAIHKIRCLLGCDSAEADRWRKAFAKGNPRARLDFRRQMIEKGFARKDIDQVIDDLSQLIYYSFCKSHAVSYAQLVWALGFWKVHKPHEFWCSALNHCNSEYRKWVHYREARCSGLLLSREPPPYRVSQRVSQGKPVAALVPIETFEQTLLKQPSAIEEFKEFGYWRTENFLPTCRLEIDPQLRLDGKRSVKFRGLIACGRTISRESGIATLICIGTGNREYVDLVIPDKKRGDLLAWAVVEGKGTQKWPGTIEVSSIRGVAIRSLDI</sequence>
<protein>
    <submittedName>
        <fullName evidence="7">Uncharacterized protein</fullName>
    </submittedName>
</protein>
<organism evidence="7">
    <name type="scientific">viral metagenome</name>
    <dbReference type="NCBI Taxonomy" id="1070528"/>
    <lineage>
        <taxon>unclassified sequences</taxon>
        <taxon>metagenomes</taxon>
        <taxon>organismal metagenomes</taxon>
    </lineage>
</organism>
<evidence type="ECO:0000256" key="4">
    <source>
        <dbReference type="ARBA" id="ARBA00022932"/>
    </source>
</evidence>
<proteinExistence type="predicted"/>
<evidence type="ECO:0000259" key="5">
    <source>
        <dbReference type="Pfam" id="PF07733"/>
    </source>
</evidence>
<reference evidence="7" key="1">
    <citation type="journal article" date="2020" name="Nature">
        <title>Giant virus diversity and host interactions through global metagenomics.</title>
        <authorList>
            <person name="Schulz F."/>
            <person name="Roux S."/>
            <person name="Paez-Espino D."/>
            <person name="Jungbluth S."/>
            <person name="Walsh D.A."/>
            <person name="Denef V.J."/>
            <person name="McMahon K.D."/>
            <person name="Konstantinidis K.T."/>
            <person name="Eloe-Fadrosh E.A."/>
            <person name="Kyrpides N.C."/>
            <person name="Woyke T."/>
        </authorList>
    </citation>
    <scope>NUCLEOTIDE SEQUENCE</scope>
    <source>
        <strain evidence="7">GVMAG-M-3300027963-9</strain>
    </source>
</reference>
<dbReference type="GO" id="GO:0006260">
    <property type="term" value="P:DNA replication"/>
    <property type="evidence" value="ECO:0007669"/>
    <property type="project" value="UniProtKB-KW"/>
</dbReference>
<name>A0A6C0LNL5_9ZZZZ</name>
<dbReference type="InterPro" id="IPR011708">
    <property type="entry name" value="DNA_pol3_alpha_NTPase_dom"/>
</dbReference>
<dbReference type="PANTHER" id="PTHR32294:SF0">
    <property type="entry name" value="DNA POLYMERASE III SUBUNIT ALPHA"/>
    <property type="match status" value="1"/>
</dbReference>
<dbReference type="Pfam" id="PF17657">
    <property type="entry name" value="DNA_pol3_finger"/>
    <property type="match status" value="1"/>
</dbReference>
<evidence type="ECO:0000313" key="7">
    <source>
        <dbReference type="EMBL" id="QHU32329.1"/>
    </source>
</evidence>
<keyword evidence="4" id="KW-0239">DNA-directed DNA polymerase</keyword>
<dbReference type="InterPro" id="IPR040982">
    <property type="entry name" value="DNA_pol3_finger"/>
</dbReference>
<feature type="domain" description="DNA polymerase III alpha subunit finger" evidence="6">
    <location>
        <begin position="297"/>
        <end position="424"/>
    </location>
</feature>
<keyword evidence="3" id="KW-0235">DNA replication</keyword>
<dbReference type="GO" id="GO:0008408">
    <property type="term" value="F:3'-5' exonuclease activity"/>
    <property type="evidence" value="ECO:0007669"/>
    <property type="project" value="InterPro"/>
</dbReference>
<evidence type="ECO:0000256" key="1">
    <source>
        <dbReference type="ARBA" id="ARBA00022679"/>
    </source>
</evidence>
<dbReference type="InterPro" id="IPR004805">
    <property type="entry name" value="DnaE2/DnaE/PolC"/>
</dbReference>
<dbReference type="Pfam" id="PF07733">
    <property type="entry name" value="DNA_pol3_alpha"/>
    <property type="match status" value="1"/>
</dbReference>